<protein>
    <recommendedName>
        <fullName evidence="3">Septum formation inhibitor Maf</fullName>
    </recommendedName>
</protein>
<organism evidence="1 2">
    <name type="scientific">Maribacter litoralis</name>
    <dbReference type="NCBI Taxonomy" id="2059726"/>
    <lineage>
        <taxon>Bacteria</taxon>
        <taxon>Pseudomonadati</taxon>
        <taxon>Bacteroidota</taxon>
        <taxon>Flavobacteriia</taxon>
        <taxon>Flavobacteriales</taxon>
        <taxon>Flavobacteriaceae</taxon>
        <taxon>Maribacter</taxon>
    </lineage>
</organism>
<evidence type="ECO:0000313" key="2">
    <source>
        <dbReference type="Proteomes" id="UP000430202"/>
    </source>
</evidence>
<sequence length="318" mass="36702">MKSIRLLNLKTSVNNMLGILLIFSSCKETPENNSDTLAMATTIKNVELPKKQLSEEFKEYWYNGTAEITSYTLEQARYGEIRKGSAVMIYVTEPFLPKQQVKADNDHKSNIPVLKLNSTKNYITGIYPYSIMTSTFYPVHDNQHAIKLSFSSQEWCGHVYAQLNNRDDFEVTSHSYFESEGDQEYHLEKAVLENEIWNKIRISPNELPTGEIHMIPSLEYIRLSHKELKAYKAITTLTKAESISTYSINYPELERTLNINFGNEFPYLIESWTDTFNDGFGDNKKVLTSKATRINRITTPYWQQKSNKDLSLRDSLGL</sequence>
<evidence type="ECO:0000313" key="1">
    <source>
        <dbReference type="EMBL" id="VXC17190.1"/>
    </source>
</evidence>
<evidence type="ECO:0008006" key="3">
    <source>
        <dbReference type="Google" id="ProtNLM"/>
    </source>
</evidence>
<dbReference type="PROSITE" id="PS51257">
    <property type="entry name" value="PROKAR_LIPOPROTEIN"/>
    <property type="match status" value="1"/>
</dbReference>
<name>A0A653WE96_9FLAO</name>
<dbReference type="EMBL" id="CABWLR010000006">
    <property type="protein sequence ID" value="VXC17190.1"/>
    <property type="molecule type" value="Genomic_DNA"/>
</dbReference>
<dbReference type="RefSeq" id="WP_159303883.1">
    <property type="nucleotide sequence ID" value="NZ_LR733271.1"/>
</dbReference>
<reference evidence="1 2" key="1">
    <citation type="submission" date="2019-10" db="EMBL/GenBank/DDBJ databases">
        <authorList>
            <person name="Karimi E."/>
        </authorList>
    </citation>
    <scope>NUCLEOTIDE SEQUENCE [LARGE SCALE GENOMIC DNA]</scope>
    <source>
        <strain evidence="1">Maribacter sp. 151</strain>
    </source>
</reference>
<accession>A0A653WE96</accession>
<gene>
    <name evidence="1" type="ORF">MARI151_60228</name>
</gene>
<dbReference type="AlphaFoldDB" id="A0A653WE96"/>
<proteinExistence type="predicted"/>
<dbReference type="Proteomes" id="UP000430202">
    <property type="component" value="Unassembled WGS sequence"/>
</dbReference>
<keyword evidence="2" id="KW-1185">Reference proteome</keyword>